<organism evidence="2 3">
    <name type="scientific">Streptomyces rochei</name>
    <name type="common">Streptomyces parvullus</name>
    <dbReference type="NCBI Taxonomy" id="1928"/>
    <lineage>
        <taxon>Bacteria</taxon>
        <taxon>Bacillati</taxon>
        <taxon>Actinomycetota</taxon>
        <taxon>Actinomycetes</taxon>
        <taxon>Kitasatosporales</taxon>
        <taxon>Streptomycetaceae</taxon>
        <taxon>Streptomyces</taxon>
        <taxon>Streptomyces rochei group</taxon>
    </lineage>
</organism>
<proteinExistence type="predicted"/>
<dbReference type="Pfam" id="PF01037">
    <property type="entry name" value="AsnC_trans_reg"/>
    <property type="match status" value="1"/>
</dbReference>
<feature type="domain" description="Transcription regulator AsnC/Lrp ligand binding" evidence="1">
    <location>
        <begin position="40"/>
        <end position="75"/>
    </location>
</feature>
<sequence>MTLLDLRDALADALDLVAVGRTERADLDERLKHARSAVPLLRIRVRDVNHLQQVIKAVRRTGKVEGTKTFIIMDTWTRA</sequence>
<reference evidence="2 3" key="1">
    <citation type="submission" date="2024-10" db="EMBL/GenBank/DDBJ databases">
        <title>Draft genome assembly of a novel steroid transforming actinomycete isolated from African clawed frog Xenopus laevis.</title>
        <authorList>
            <person name="Bragin E."/>
            <person name="Kollerov V."/>
            <person name="Donova M.V."/>
        </authorList>
    </citation>
    <scope>NUCLEOTIDE SEQUENCE [LARGE SCALE GENOMIC DNA]</scope>
    <source>
        <strain evidence="2 3">MTOC-St3</strain>
    </source>
</reference>
<feature type="non-terminal residue" evidence="2">
    <location>
        <position position="79"/>
    </location>
</feature>
<evidence type="ECO:0000313" key="3">
    <source>
        <dbReference type="Proteomes" id="UP001605990"/>
    </source>
</evidence>
<gene>
    <name evidence="2" type="ORF">ACGU38_29825</name>
</gene>
<accession>A0ABW7E914</accession>
<evidence type="ECO:0000259" key="1">
    <source>
        <dbReference type="Pfam" id="PF01037"/>
    </source>
</evidence>
<comment type="caution">
    <text evidence="2">The sequence shown here is derived from an EMBL/GenBank/DDBJ whole genome shotgun (WGS) entry which is preliminary data.</text>
</comment>
<dbReference type="Proteomes" id="UP001605990">
    <property type="component" value="Unassembled WGS sequence"/>
</dbReference>
<protein>
    <submittedName>
        <fullName evidence="2">Lrp/AsnC ligand binding domain-containing protein</fullName>
    </submittedName>
</protein>
<keyword evidence="3" id="KW-1185">Reference proteome</keyword>
<dbReference type="InterPro" id="IPR019887">
    <property type="entry name" value="Tscrpt_reg_AsnC/Lrp_C"/>
</dbReference>
<dbReference type="EMBL" id="JBIENY010000425">
    <property type="protein sequence ID" value="MFG6299543.1"/>
    <property type="molecule type" value="Genomic_DNA"/>
</dbReference>
<name>A0ABW7E914_STRRO</name>
<evidence type="ECO:0000313" key="2">
    <source>
        <dbReference type="EMBL" id="MFG6299543.1"/>
    </source>
</evidence>
<dbReference type="RefSeq" id="WP_394395435.1">
    <property type="nucleotide sequence ID" value="NZ_JBIENY010000425.1"/>
</dbReference>
<dbReference type="Gene3D" id="3.30.70.920">
    <property type="match status" value="1"/>
</dbReference>